<dbReference type="Proteomes" id="UP000887458">
    <property type="component" value="Unassembled WGS sequence"/>
</dbReference>
<feature type="chain" id="PRO_5047205742" evidence="1">
    <location>
        <begin position="21"/>
        <end position="157"/>
    </location>
</feature>
<keyword evidence="1" id="KW-0732">Signal</keyword>
<reference evidence="2 3" key="2">
    <citation type="journal article" date="2022" name="Mol. Biol. Evol.">
        <title>Comparative Genomics Reveals Insights into the Divergent Evolution of Astigmatic Mites and Household Pest Adaptations.</title>
        <authorList>
            <person name="Xiong Q."/>
            <person name="Wan A.T."/>
            <person name="Liu X."/>
            <person name="Fung C.S."/>
            <person name="Xiao X."/>
            <person name="Malainual N."/>
            <person name="Hou J."/>
            <person name="Wang L."/>
            <person name="Wang M."/>
            <person name="Yang K.Y."/>
            <person name="Cui Y."/>
            <person name="Leung E.L."/>
            <person name="Nong W."/>
            <person name="Shin S.K."/>
            <person name="Au S.W."/>
            <person name="Jeong K.Y."/>
            <person name="Chew F.T."/>
            <person name="Hui J.H."/>
            <person name="Leung T.F."/>
            <person name="Tungtrongchitr A."/>
            <person name="Zhong N."/>
            <person name="Liu Z."/>
            <person name="Tsui S.K."/>
        </authorList>
    </citation>
    <scope>NUCLEOTIDE SEQUENCE [LARGE SCALE GENOMIC DNA]</scope>
    <source>
        <strain evidence="2">Derp</strain>
    </source>
</reference>
<organism evidence="2 3">
    <name type="scientific">Dermatophagoides pteronyssinus</name>
    <name type="common">European house dust mite</name>
    <dbReference type="NCBI Taxonomy" id="6956"/>
    <lineage>
        <taxon>Eukaryota</taxon>
        <taxon>Metazoa</taxon>
        <taxon>Ecdysozoa</taxon>
        <taxon>Arthropoda</taxon>
        <taxon>Chelicerata</taxon>
        <taxon>Arachnida</taxon>
        <taxon>Acari</taxon>
        <taxon>Acariformes</taxon>
        <taxon>Sarcoptiformes</taxon>
        <taxon>Astigmata</taxon>
        <taxon>Psoroptidia</taxon>
        <taxon>Analgoidea</taxon>
        <taxon>Pyroglyphidae</taxon>
        <taxon>Dermatophagoidinae</taxon>
        <taxon>Dermatophagoides</taxon>
    </lineage>
</organism>
<evidence type="ECO:0000313" key="2">
    <source>
        <dbReference type="EMBL" id="KAH9421439.1"/>
    </source>
</evidence>
<sequence>MSNIRTLILCLAIMIPFLDGTIQLMNKNRLVQDCNSTPSLENVNAQFLVNEVRKFVDDCIKTKDGIRFRKRFQNKDGKLLDTNDMMINQILQRKNSLKDRFIISSPSTTSLPCNHDHCIIQPMNNNQQQQQHSLSSSEEMDEKMIKKLILFEYLNRF</sequence>
<accession>A0ABQ8JFR5</accession>
<proteinExistence type="predicted"/>
<evidence type="ECO:0000256" key="1">
    <source>
        <dbReference type="SAM" id="SignalP"/>
    </source>
</evidence>
<evidence type="ECO:0000313" key="3">
    <source>
        <dbReference type="Proteomes" id="UP000887458"/>
    </source>
</evidence>
<reference evidence="2 3" key="1">
    <citation type="journal article" date="2018" name="J. Allergy Clin. Immunol.">
        <title>High-quality assembly of Dermatophagoides pteronyssinus genome and transcriptome reveals a wide range of novel allergens.</title>
        <authorList>
            <person name="Liu X.Y."/>
            <person name="Yang K.Y."/>
            <person name="Wang M.Q."/>
            <person name="Kwok J.S."/>
            <person name="Zeng X."/>
            <person name="Yang Z."/>
            <person name="Xiao X.J."/>
            <person name="Lau C.P."/>
            <person name="Li Y."/>
            <person name="Huang Z.M."/>
            <person name="Ba J.G."/>
            <person name="Yim A.K."/>
            <person name="Ouyang C.Y."/>
            <person name="Ngai S.M."/>
            <person name="Chan T.F."/>
            <person name="Leung E.L."/>
            <person name="Liu L."/>
            <person name="Liu Z.G."/>
            <person name="Tsui S.K."/>
        </authorList>
    </citation>
    <scope>NUCLEOTIDE SEQUENCE [LARGE SCALE GENOMIC DNA]</scope>
    <source>
        <strain evidence="2">Derp</strain>
    </source>
</reference>
<gene>
    <name evidence="2" type="ORF">DERP_010576</name>
</gene>
<feature type="signal peptide" evidence="1">
    <location>
        <begin position="1"/>
        <end position="20"/>
    </location>
</feature>
<comment type="caution">
    <text evidence="2">The sequence shown here is derived from an EMBL/GenBank/DDBJ whole genome shotgun (WGS) entry which is preliminary data.</text>
</comment>
<protein>
    <submittedName>
        <fullName evidence="2">Uncharacterized protein</fullName>
    </submittedName>
</protein>
<keyword evidence="3" id="KW-1185">Reference proteome</keyword>
<name>A0ABQ8JFR5_DERPT</name>
<dbReference type="EMBL" id="NJHN03000041">
    <property type="protein sequence ID" value="KAH9421439.1"/>
    <property type="molecule type" value="Genomic_DNA"/>
</dbReference>